<reference evidence="2" key="2">
    <citation type="submission" date="2020-05" db="UniProtKB">
        <authorList>
            <consortium name="EnsemblMetazoa"/>
        </authorList>
    </citation>
    <scope>IDENTIFICATION</scope>
</reference>
<reference evidence="1 3" key="1">
    <citation type="journal article" date="2014" name="BMC Genomics">
        <title>Genome sequence of Anopheles sinensis provides insight into genetics basis of mosquito competence for malaria parasites.</title>
        <authorList>
            <person name="Zhou D."/>
            <person name="Zhang D."/>
            <person name="Ding G."/>
            <person name="Shi L."/>
            <person name="Hou Q."/>
            <person name="Ye Y."/>
            <person name="Xu Y."/>
            <person name="Zhou H."/>
            <person name="Xiong C."/>
            <person name="Li S."/>
            <person name="Yu J."/>
            <person name="Hong S."/>
            <person name="Yu X."/>
            <person name="Zou P."/>
            <person name="Chen C."/>
            <person name="Chang X."/>
            <person name="Wang W."/>
            <person name="Lv Y."/>
            <person name="Sun Y."/>
            <person name="Ma L."/>
            <person name="Shen B."/>
            <person name="Zhu C."/>
        </authorList>
    </citation>
    <scope>NUCLEOTIDE SEQUENCE [LARGE SCALE GENOMIC DNA]</scope>
</reference>
<name>A0A084WFN0_ANOSI</name>
<dbReference type="AlphaFoldDB" id="A0A084WFN0"/>
<protein>
    <submittedName>
        <fullName evidence="1 2">Glycosyl transferase family 1</fullName>
    </submittedName>
</protein>
<proteinExistence type="predicted"/>
<evidence type="ECO:0000313" key="1">
    <source>
        <dbReference type="EMBL" id="KFB49024.1"/>
    </source>
</evidence>
<accession>A0A084WFN0</accession>
<organism evidence="1">
    <name type="scientific">Anopheles sinensis</name>
    <name type="common">Mosquito</name>
    <dbReference type="NCBI Taxonomy" id="74873"/>
    <lineage>
        <taxon>Eukaryota</taxon>
        <taxon>Metazoa</taxon>
        <taxon>Ecdysozoa</taxon>
        <taxon>Arthropoda</taxon>
        <taxon>Hexapoda</taxon>
        <taxon>Insecta</taxon>
        <taxon>Pterygota</taxon>
        <taxon>Neoptera</taxon>
        <taxon>Endopterygota</taxon>
        <taxon>Diptera</taxon>
        <taxon>Nematocera</taxon>
        <taxon>Culicoidea</taxon>
        <taxon>Culicidae</taxon>
        <taxon>Anophelinae</taxon>
        <taxon>Anopheles</taxon>
    </lineage>
</organism>
<keyword evidence="1" id="KW-0808">Transferase</keyword>
<gene>
    <name evidence="1" type="ORF">ZHAS_00017034</name>
</gene>
<dbReference type="VEuPathDB" id="VectorBase:ASIC017034"/>
<evidence type="ECO:0000313" key="2">
    <source>
        <dbReference type="EnsemblMetazoa" id="ASIC017034-PA"/>
    </source>
</evidence>
<dbReference type="EMBL" id="KE525342">
    <property type="protein sequence ID" value="KFB49024.1"/>
    <property type="molecule type" value="Genomic_DNA"/>
</dbReference>
<sequence length="167" mass="19113">MHTMQAGSFPEPEAVSVSCSGGWQWAKMHKFTFAPDPRLRHRHSGGVQSRRHKFAHRHHRHQICMTQPNRIANRIVPSSRHRHHQHRRCIQLPARELSPADVYWDPPPPPSSDYLRLSKISIVNSGYPLQLEDGVSVFARCCSQHTEVAKPSEGPPFRLISTPRVDL</sequence>
<dbReference type="EMBL" id="ATLV01023376">
    <property type="status" value="NOT_ANNOTATED_CDS"/>
    <property type="molecule type" value="Genomic_DNA"/>
</dbReference>
<evidence type="ECO:0000313" key="3">
    <source>
        <dbReference type="Proteomes" id="UP000030765"/>
    </source>
</evidence>
<dbReference type="EnsemblMetazoa" id="ASIC017034-RA">
    <property type="protein sequence ID" value="ASIC017034-PA"/>
    <property type="gene ID" value="ASIC017034"/>
</dbReference>
<dbReference type="Proteomes" id="UP000030765">
    <property type="component" value="Unassembled WGS sequence"/>
</dbReference>
<dbReference type="GO" id="GO:0016740">
    <property type="term" value="F:transferase activity"/>
    <property type="evidence" value="ECO:0007669"/>
    <property type="project" value="UniProtKB-KW"/>
</dbReference>
<keyword evidence="3" id="KW-1185">Reference proteome</keyword>